<feature type="domain" description="Mur ligase N-terminal catalytic" evidence="1">
    <location>
        <begin position="1"/>
        <end position="83"/>
    </location>
</feature>
<protein>
    <recommendedName>
        <fullName evidence="4">Mur ligase central domain-containing protein</fullName>
    </recommendedName>
</protein>
<dbReference type="InterPro" id="IPR013221">
    <property type="entry name" value="Mur_ligase_cen"/>
</dbReference>
<dbReference type="GO" id="GO:0016881">
    <property type="term" value="F:acid-amino acid ligase activity"/>
    <property type="evidence" value="ECO:0007669"/>
    <property type="project" value="InterPro"/>
</dbReference>
<dbReference type="InterPro" id="IPR050061">
    <property type="entry name" value="MurCDEF_pg_biosynth"/>
</dbReference>
<organism evidence="3">
    <name type="scientific">marine metagenome</name>
    <dbReference type="NCBI Taxonomy" id="408172"/>
    <lineage>
        <taxon>unclassified sequences</taxon>
        <taxon>metagenomes</taxon>
        <taxon>ecological metagenomes</taxon>
    </lineage>
</organism>
<evidence type="ECO:0000259" key="2">
    <source>
        <dbReference type="Pfam" id="PF08245"/>
    </source>
</evidence>
<dbReference type="InterPro" id="IPR000713">
    <property type="entry name" value="Mur_ligase_N"/>
</dbReference>
<dbReference type="EMBL" id="UINC01160200">
    <property type="protein sequence ID" value="SVD58712.1"/>
    <property type="molecule type" value="Genomic_DNA"/>
</dbReference>
<dbReference type="InterPro" id="IPR036565">
    <property type="entry name" value="Mur-like_cat_sf"/>
</dbReference>
<dbReference type="Gene3D" id="3.40.1190.10">
    <property type="entry name" value="Mur-like, catalytic domain"/>
    <property type="match status" value="1"/>
</dbReference>
<gene>
    <name evidence="3" type="ORF">METZ01_LOCUS411566</name>
</gene>
<dbReference type="PANTHER" id="PTHR43445:SF5">
    <property type="entry name" value="UDP-N-ACETYLMURAMATE--L-ALANYL-GAMMA-D-GLUTAMYL-MESO-2,6-DIAMINOHEPTANDIOATE LIGASE"/>
    <property type="match status" value="1"/>
</dbReference>
<dbReference type="Pfam" id="PF08245">
    <property type="entry name" value="Mur_ligase_M"/>
    <property type="match status" value="1"/>
</dbReference>
<evidence type="ECO:0008006" key="4">
    <source>
        <dbReference type="Google" id="ProtNLM"/>
    </source>
</evidence>
<sequence>MATVAVLLKQRGLEVRGSDEHTYAPMSDVLARHGIEPLEGYSAEHIAPDVDLVVVGNAVSRGNPEVEWVLEKRIRYCSLPEIVRDQFLWERLPVVVAGTHGKTTTAFMTAWALSESGRDPSFLIGGVSKNFLTSGQLGNGKPFVIEGDEYDSAFFDKTAKFLKYLPHIVVVNNVEFDHADIYSDLKELRLAFVRLVSLIPRDGHLLLCADNAEAAGLAVLAKCAVETFGLATSADWRADNICHQAASTTFDVVHGGQSVGSVNLPLLGVFNIRNALG</sequence>
<dbReference type="PANTHER" id="PTHR43445">
    <property type="entry name" value="UDP-N-ACETYLMURAMATE--L-ALANINE LIGASE-RELATED"/>
    <property type="match status" value="1"/>
</dbReference>
<dbReference type="GO" id="GO:0005524">
    <property type="term" value="F:ATP binding"/>
    <property type="evidence" value="ECO:0007669"/>
    <property type="project" value="InterPro"/>
</dbReference>
<dbReference type="AlphaFoldDB" id="A0A382WIV6"/>
<feature type="non-terminal residue" evidence="3">
    <location>
        <position position="277"/>
    </location>
</feature>
<evidence type="ECO:0000259" key="1">
    <source>
        <dbReference type="Pfam" id="PF01225"/>
    </source>
</evidence>
<dbReference type="Pfam" id="PF01225">
    <property type="entry name" value="Mur_ligase"/>
    <property type="match status" value="1"/>
</dbReference>
<proteinExistence type="predicted"/>
<accession>A0A382WIV6</accession>
<dbReference type="SUPFAM" id="SSF53623">
    <property type="entry name" value="MurD-like peptide ligases, catalytic domain"/>
    <property type="match status" value="1"/>
</dbReference>
<dbReference type="SUPFAM" id="SSF51984">
    <property type="entry name" value="MurCD N-terminal domain"/>
    <property type="match status" value="1"/>
</dbReference>
<dbReference type="Gene3D" id="3.40.50.720">
    <property type="entry name" value="NAD(P)-binding Rossmann-like Domain"/>
    <property type="match status" value="1"/>
</dbReference>
<evidence type="ECO:0000313" key="3">
    <source>
        <dbReference type="EMBL" id="SVD58712.1"/>
    </source>
</evidence>
<feature type="domain" description="Mur ligase central" evidence="2">
    <location>
        <begin position="96"/>
        <end position="276"/>
    </location>
</feature>
<name>A0A382WIV6_9ZZZZ</name>
<reference evidence="3" key="1">
    <citation type="submission" date="2018-05" db="EMBL/GenBank/DDBJ databases">
        <authorList>
            <person name="Lanie J.A."/>
            <person name="Ng W.-L."/>
            <person name="Kazmierczak K.M."/>
            <person name="Andrzejewski T.M."/>
            <person name="Davidsen T.M."/>
            <person name="Wayne K.J."/>
            <person name="Tettelin H."/>
            <person name="Glass J.I."/>
            <person name="Rusch D."/>
            <person name="Podicherti R."/>
            <person name="Tsui H.-C.T."/>
            <person name="Winkler M.E."/>
        </authorList>
    </citation>
    <scope>NUCLEOTIDE SEQUENCE</scope>
</reference>